<proteinExistence type="predicted"/>
<dbReference type="AlphaFoldDB" id="A0A401QCI1"/>
<evidence type="ECO:0000313" key="2">
    <source>
        <dbReference type="Proteomes" id="UP000288216"/>
    </source>
</evidence>
<evidence type="ECO:0000313" key="1">
    <source>
        <dbReference type="EMBL" id="GCB83081.1"/>
    </source>
</evidence>
<gene>
    <name evidence="1" type="ORF">scyTo_0023904</name>
</gene>
<dbReference type="EMBL" id="BFAA01035513">
    <property type="protein sequence ID" value="GCB83081.1"/>
    <property type="molecule type" value="Genomic_DNA"/>
</dbReference>
<protein>
    <submittedName>
        <fullName evidence="1">Uncharacterized protein</fullName>
    </submittedName>
</protein>
<keyword evidence="2" id="KW-1185">Reference proteome</keyword>
<comment type="caution">
    <text evidence="1">The sequence shown here is derived from an EMBL/GenBank/DDBJ whole genome shotgun (WGS) entry which is preliminary data.</text>
</comment>
<organism evidence="1 2">
    <name type="scientific">Scyliorhinus torazame</name>
    <name type="common">Cloudy catshark</name>
    <name type="synonym">Catulus torazame</name>
    <dbReference type="NCBI Taxonomy" id="75743"/>
    <lineage>
        <taxon>Eukaryota</taxon>
        <taxon>Metazoa</taxon>
        <taxon>Chordata</taxon>
        <taxon>Craniata</taxon>
        <taxon>Vertebrata</taxon>
        <taxon>Chondrichthyes</taxon>
        <taxon>Elasmobranchii</taxon>
        <taxon>Galeomorphii</taxon>
        <taxon>Galeoidea</taxon>
        <taxon>Carcharhiniformes</taxon>
        <taxon>Scyliorhinidae</taxon>
        <taxon>Scyliorhinus</taxon>
    </lineage>
</organism>
<accession>A0A401QCI1</accession>
<sequence length="67" mass="7677">AQQNNLKRQDCRNSEEVLFDAIGSGSENMEALTVDEPKQIMALQSQIASLEVQNKELWNILQVFWII</sequence>
<name>A0A401QCI1_SCYTO</name>
<reference evidence="1 2" key="1">
    <citation type="journal article" date="2018" name="Nat. Ecol. Evol.">
        <title>Shark genomes provide insights into elasmobranch evolution and the origin of vertebrates.</title>
        <authorList>
            <person name="Hara Y"/>
            <person name="Yamaguchi K"/>
            <person name="Onimaru K"/>
            <person name="Kadota M"/>
            <person name="Koyanagi M"/>
            <person name="Keeley SD"/>
            <person name="Tatsumi K"/>
            <person name="Tanaka K"/>
            <person name="Motone F"/>
            <person name="Kageyama Y"/>
            <person name="Nozu R"/>
            <person name="Adachi N"/>
            <person name="Nishimura O"/>
            <person name="Nakagawa R"/>
            <person name="Tanegashima C"/>
            <person name="Kiyatake I"/>
            <person name="Matsumoto R"/>
            <person name="Murakumo K"/>
            <person name="Nishida K"/>
            <person name="Terakita A"/>
            <person name="Kuratani S"/>
            <person name="Sato K"/>
            <person name="Hyodo S Kuraku.S."/>
        </authorList>
    </citation>
    <scope>NUCLEOTIDE SEQUENCE [LARGE SCALE GENOMIC DNA]</scope>
</reference>
<dbReference type="Proteomes" id="UP000288216">
    <property type="component" value="Unassembled WGS sequence"/>
</dbReference>
<feature type="non-terminal residue" evidence="1">
    <location>
        <position position="1"/>
    </location>
</feature>